<dbReference type="InterPro" id="IPR011991">
    <property type="entry name" value="ArsR-like_HTH"/>
</dbReference>
<dbReference type="AlphaFoldDB" id="A0A7W7SHQ9"/>
<dbReference type="Proteomes" id="UP000573327">
    <property type="component" value="Unassembled WGS sequence"/>
</dbReference>
<dbReference type="InterPro" id="IPR036388">
    <property type="entry name" value="WH-like_DNA-bd_sf"/>
</dbReference>
<organism evidence="5 6">
    <name type="scientific">Kitasatospora gansuensis</name>
    <dbReference type="NCBI Taxonomy" id="258050"/>
    <lineage>
        <taxon>Bacteria</taxon>
        <taxon>Bacillati</taxon>
        <taxon>Actinomycetota</taxon>
        <taxon>Actinomycetes</taxon>
        <taxon>Kitasatosporales</taxon>
        <taxon>Streptomycetaceae</taxon>
        <taxon>Kitasatospora</taxon>
    </lineage>
</organism>
<protein>
    <submittedName>
        <fullName evidence="5">DNA-binding transcriptional ArsR family regulator</fullName>
    </submittedName>
</protein>
<evidence type="ECO:0000259" key="4">
    <source>
        <dbReference type="SMART" id="SM00418"/>
    </source>
</evidence>
<accession>A0A7W7SHQ9</accession>
<keyword evidence="3" id="KW-0804">Transcription</keyword>
<dbReference type="PANTHER" id="PTHR43132:SF8">
    <property type="entry name" value="HTH-TYPE TRANSCRIPTIONAL REGULATOR KMTR"/>
    <property type="match status" value="1"/>
</dbReference>
<evidence type="ECO:0000313" key="6">
    <source>
        <dbReference type="Proteomes" id="UP000573327"/>
    </source>
</evidence>
<dbReference type="SUPFAM" id="SSF46785">
    <property type="entry name" value="Winged helix' DNA-binding domain"/>
    <property type="match status" value="1"/>
</dbReference>
<evidence type="ECO:0000256" key="1">
    <source>
        <dbReference type="ARBA" id="ARBA00023015"/>
    </source>
</evidence>
<dbReference type="PANTHER" id="PTHR43132">
    <property type="entry name" value="ARSENICAL RESISTANCE OPERON REPRESSOR ARSR-RELATED"/>
    <property type="match status" value="1"/>
</dbReference>
<dbReference type="RefSeq" id="WP_184922103.1">
    <property type="nucleotide sequence ID" value="NZ_JACHJR010000001.1"/>
</dbReference>
<dbReference type="SMART" id="SM00418">
    <property type="entry name" value="HTH_ARSR"/>
    <property type="match status" value="1"/>
</dbReference>
<reference evidence="5 6" key="1">
    <citation type="submission" date="2020-08" db="EMBL/GenBank/DDBJ databases">
        <title>Sequencing the genomes of 1000 actinobacteria strains.</title>
        <authorList>
            <person name="Klenk H.-P."/>
        </authorList>
    </citation>
    <scope>NUCLEOTIDE SEQUENCE [LARGE SCALE GENOMIC DNA]</scope>
    <source>
        <strain evidence="5 6">DSM 44786</strain>
    </source>
</reference>
<dbReference type="GO" id="GO:0003677">
    <property type="term" value="F:DNA binding"/>
    <property type="evidence" value="ECO:0007669"/>
    <property type="project" value="UniProtKB-KW"/>
</dbReference>
<dbReference type="CDD" id="cd00090">
    <property type="entry name" value="HTH_ARSR"/>
    <property type="match status" value="1"/>
</dbReference>
<evidence type="ECO:0000256" key="2">
    <source>
        <dbReference type="ARBA" id="ARBA00023125"/>
    </source>
</evidence>
<comment type="caution">
    <text evidence="5">The sequence shown here is derived from an EMBL/GenBank/DDBJ whole genome shotgun (WGS) entry which is preliminary data.</text>
</comment>
<dbReference type="InterPro" id="IPR051011">
    <property type="entry name" value="Metal_resp_trans_reg"/>
</dbReference>
<feature type="domain" description="HTH arsR-type" evidence="4">
    <location>
        <begin position="246"/>
        <end position="322"/>
    </location>
</feature>
<gene>
    <name evidence="5" type="ORF">F4556_006230</name>
</gene>
<sequence length="322" mass="34591">MLTVNFGVPDLARTRFVVSPMGHVLTALTGSHPWAGARRARWWIRMRGRVPHTVAPLLDVVSACRTGIPDFLVAHVPGTRRQLADELDALLATTPAELRQALTGYGTGRAVPRVVIELRDGDTRQLRRLADSARALFQTCLAEDWSDIQRHLRTDIAQRAHIAGEAGIGAMLGGLHHRASWREDGVLRCAVGGPDRVIDLNGRGLELYPNFFVQDGVGAVLVPRRPAVLLHPTTGPSADREELTTDPLSGLIGSARARALRAVGQEPCSTTELAARLGIGLSTASAHAAALRMTGAITTQRQGRQVRHLVAPLGHALLSTVS</sequence>
<dbReference type="GO" id="GO:0003700">
    <property type="term" value="F:DNA-binding transcription factor activity"/>
    <property type="evidence" value="ECO:0007669"/>
    <property type="project" value="InterPro"/>
</dbReference>
<dbReference type="InterPro" id="IPR036390">
    <property type="entry name" value="WH_DNA-bd_sf"/>
</dbReference>
<dbReference type="EMBL" id="JACHJR010000001">
    <property type="protein sequence ID" value="MBB4950695.1"/>
    <property type="molecule type" value="Genomic_DNA"/>
</dbReference>
<keyword evidence="1" id="KW-0805">Transcription regulation</keyword>
<dbReference type="Gene3D" id="1.10.10.10">
    <property type="entry name" value="Winged helix-like DNA-binding domain superfamily/Winged helix DNA-binding domain"/>
    <property type="match status" value="1"/>
</dbReference>
<dbReference type="InterPro" id="IPR001845">
    <property type="entry name" value="HTH_ArsR_DNA-bd_dom"/>
</dbReference>
<evidence type="ECO:0000313" key="5">
    <source>
        <dbReference type="EMBL" id="MBB4950695.1"/>
    </source>
</evidence>
<keyword evidence="2 5" id="KW-0238">DNA-binding</keyword>
<proteinExistence type="predicted"/>
<evidence type="ECO:0000256" key="3">
    <source>
        <dbReference type="ARBA" id="ARBA00023163"/>
    </source>
</evidence>
<name>A0A7W7SHQ9_9ACTN</name>
<keyword evidence="6" id="KW-1185">Reference proteome</keyword>